<dbReference type="GO" id="GO:0005886">
    <property type="term" value="C:plasma membrane"/>
    <property type="evidence" value="ECO:0007669"/>
    <property type="project" value="UniProtKB-SubCell"/>
</dbReference>
<keyword evidence="7" id="KW-1278">Translocase</keyword>
<feature type="transmembrane region" description="Helical" evidence="12">
    <location>
        <begin position="449"/>
        <end position="471"/>
    </location>
</feature>
<dbReference type="CDD" id="cd02094">
    <property type="entry name" value="P-type_ATPase_Cu-like"/>
    <property type="match status" value="1"/>
</dbReference>
<feature type="transmembrane region" description="Helical" evidence="12">
    <location>
        <begin position="855"/>
        <end position="873"/>
    </location>
</feature>
<feature type="transmembrane region" description="Helical" evidence="12">
    <location>
        <begin position="271"/>
        <end position="291"/>
    </location>
</feature>
<dbReference type="PANTHER" id="PTHR43520:SF8">
    <property type="entry name" value="P-TYPE CU(+) TRANSPORTER"/>
    <property type="match status" value="1"/>
</dbReference>
<dbReference type="SFLD" id="SFLDG00002">
    <property type="entry name" value="C1.7:_P-type_atpase_like"/>
    <property type="match status" value="1"/>
</dbReference>
<dbReference type="NCBIfam" id="TIGR01525">
    <property type="entry name" value="ATPase-IB_hvy"/>
    <property type="match status" value="1"/>
</dbReference>
<feature type="transmembrane region" description="Helical" evidence="12">
    <location>
        <begin position="193"/>
        <end position="210"/>
    </location>
</feature>
<keyword evidence="5 12" id="KW-0547">Nucleotide-binding</keyword>
<gene>
    <name evidence="15" type="ORF">BKH33_06450</name>
</gene>
<dbReference type="Gene3D" id="2.70.150.10">
    <property type="entry name" value="Calcium-transporting ATPase, cytoplasmic transduction domain A"/>
    <property type="match status" value="1"/>
</dbReference>
<evidence type="ECO:0000259" key="14">
    <source>
        <dbReference type="PROSITE" id="PS50846"/>
    </source>
</evidence>
<sequence>MNTSTAQEQGEQLRTVSLSIGGMTCASCVARVEKKLGKLDGVSASVNLATESARVTAPSTVSVDDLLAAVARAGYSGALLDTGPQDESAKETSQRPSADSAVTGSAPAKEAPTPASTGPEASAATSSSATSASPATPATPSGTTAPSESSRPALGASHVERAADLRLRLIYCLILSVPIMAISMVPALQMPGWQWTVALMALPVAVWGAWPFHKAAFRALRHGAFTMDTLVSLGVIAATGWSLWALVLGGAGHIGMRMSMELLPRAQGHAAHMYFESAAWVTTFLLAGRYAEARAKYRSGDALRALLELGAKEVTRVVLTSPSGSHDAIDVLDEDGSPRTEATRTEERISIEDLATGDLFLVRPGEKVATDGVVVEGRSAVDASLLTGESVPIEVEAGQAVTGATVNTSGALLVRATAVGEGTTLARIGRMVTAAQAGKAPVQRLADKISGVFVPVVLVLSAATLTGWLLTGHSPQAAFTAAVAVLVIACPCALGLATPTALLVGSGRAAQLGVVIKGPEVLESTRALDTMVMDKTGTVTQGRMSLDVEACREVGGADPVSSQAPDAAGPVPLGQESLRLAGAVESASEHPVATAITTAARERLGVLPAPAGFSNYEGRGVSGTVEGRRVAVGRPGWLTDEMGAEVPEALSTAVEEAQESGATAVVVAVGAADTTDAVEAGADADKEPLQAVAVLVVRDTVRPSSRAAVAALRELGIRPVLLTGDNARAAEHVAAQVGIDAADVRAEVLPGDKRDVVAALQAEGAVVGMVGDGVNDAAALAQAGTQGLGFAMGSGADVAIEAADITLVRTDLDAAVAAVRVSRATLRIIRQNLFWAFAYNVAAIPLAAAGLLNPMIAGAAMAASSVIVVSNSLRLRRAG</sequence>
<evidence type="ECO:0000256" key="10">
    <source>
        <dbReference type="ARBA" id="ARBA00049360"/>
    </source>
</evidence>
<dbReference type="Pfam" id="PF00122">
    <property type="entry name" value="E1-E2_ATPase"/>
    <property type="match status" value="1"/>
</dbReference>
<dbReference type="InterPro" id="IPR006121">
    <property type="entry name" value="HMA_dom"/>
</dbReference>
<keyword evidence="3 12" id="KW-0812">Transmembrane</keyword>
<keyword evidence="4 12" id="KW-0479">Metal-binding</keyword>
<feature type="compositionally biased region" description="Low complexity" evidence="13">
    <location>
        <begin position="111"/>
        <end position="150"/>
    </location>
</feature>
<evidence type="ECO:0000256" key="6">
    <source>
        <dbReference type="ARBA" id="ARBA00022840"/>
    </source>
</evidence>
<dbReference type="GO" id="GO:0005507">
    <property type="term" value="F:copper ion binding"/>
    <property type="evidence" value="ECO:0007669"/>
    <property type="project" value="TreeGrafter"/>
</dbReference>
<comment type="subcellular location">
    <subcellularLocation>
        <location evidence="1">Cell membrane</location>
        <topology evidence="1">Multi-pass membrane protein</topology>
    </subcellularLocation>
</comment>
<dbReference type="EMBL" id="MSRR01000010">
    <property type="protein sequence ID" value="OMG36800.1"/>
    <property type="molecule type" value="Genomic_DNA"/>
</dbReference>
<dbReference type="InterPro" id="IPR027256">
    <property type="entry name" value="P-typ_ATPase_IB"/>
</dbReference>
<feature type="transmembrane region" description="Helical" evidence="12">
    <location>
        <begin position="832"/>
        <end position="849"/>
    </location>
</feature>
<feature type="domain" description="HMA" evidence="14">
    <location>
        <begin position="14"/>
        <end position="78"/>
    </location>
</feature>
<dbReference type="AlphaFoldDB" id="A0A854DB10"/>
<keyword evidence="12" id="KW-1003">Cell membrane</keyword>
<organism evidence="15 16">
    <name type="scientific">Actinomyces naeslundii</name>
    <dbReference type="NCBI Taxonomy" id="1655"/>
    <lineage>
        <taxon>Bacteria</taxon>
        <taxon>Bacillati</taxon>
        <taxon>Actinomycetota</taxon>
        <taxon>Actinomycetes</taxon>
        <taxon>Actinomycetales</taxon>
        <taxon>Actinomycetaceae</taxon>
        <taxon>Actinomyces</taxon>
    </lineage>
</organism>
<comment type="similarity">
    <text evidence="2 12">Belongs to the cation transport ATPase (P-type) (TC 3.A.3) family. Type IB subfamily.</text>
</comment>
<dbReference type="NCBIfam" id="TIGR01494">
    <property type="entry name" value="ATPase_P-type"/>
    <property type="match status" value="2"/>
</dbReference>
<evidence type="ECO:0000256" key="3">
    <source>
        <dbReference type="ARBA" id="ARBA00022692"/>
    </source>
</evidence>
<dbReference type="SFLD" id="SFLDF00027">
    <property type="entry name" value="p-type_atpase"/>
    <property type="match status" value="1"/>
</dbReference>
<evidence type="ECO:0000256" key="2">
    <source>
        <dbReference type="ARBA" id="ARBA00006024"/>
    </source>
</evidence>
<evidence type="ECO:0000256" key="4">
    <source>
        <dbReference type="ARBA" id="ARBA00022723"/>
    </source>
</evidence>
<dbReference type="PANTHER" id="PTHR43520">
    <property type="entry name" value="ATP7, ISOFORM B"/>
    <property type="match status" value="1"/>
</dbReference>
<dbReference type="InterPro" id="IPR017969">
    <property type="entry name" value="Heavy-metal-associated_CS"/>
</dbReference>
<dbReference type="PROSITE" id="PS00154">
    <property type="entry name" value="ATPASE_E1_E2"/>
    <property type="match status" value="1"/>
</dbReference>
<dbReference type="Proteomes" id="UP000187035">
    <property type="component" value="Unassembled WGS sequence"/>
</dbReference>
<comment type="catalytic activity">
    <reaction evidence="10">
        <text>ATP + H2O = ADP + phosphate + H(+)</text>
        <dbReference type="Rhea" id="RHEA:13065"/>
        <dbReference type="ChEBI" id="CHEBI:15377"/>
        <dbReference type="ChEBI" id="CHEBI:15378"/>
        <dbReference type="ChEBI" id="CHEBI:30616"/>
        <dbReference type="ChEBI" id="CHEBI:43474"/>
        <dbReference type="ChEBI" id="CHEBI:456216"/>
    </reaction>
</comment>
<dbReference type="CDD" id="cd00371">
    <property type="entry name" value="HMA"/>
    <property type="match status" value="1"/>
</dbReference>
<feature type="transmembrane region" description="Helical" evidence="12">
    <location>
        <begin position="169"/>
        <end position="187"/>
    </location>
</feature>
<name>A0A854DB10_ACTNA</name>
<comment type="caution">
    <text evidence="15">The sequence shown here is derived from an EMBL/GenBank/DDBJ whole genome shotgun (WGS) entry which is preliminary data.</text>
</comment>
<dbReference type="SFLD" id="SFLDS00003">
    <property type="entry name" value="Haloacid_Dehalogenase"/>
    <property type="match status" value="1"/>
</dbReference>
<evidence type="ECO:0000256" key="13">
    <source>
        <dbReference type="SAM" id="MobiDB-lite"/>
    </source>
</evidence>
<dbReference type="PROSITE" id="PS01047">
    <property type="entry name" value="HMA_1"/>
    <property type="match status" value="1"/>
</dbReference>
<dbReference type="PRINTS" id="PR00119">
    <property type="entry name" value="CATATPASE"/>
</dbReference>
<dbReference type="InterPro" id="IPR018303">
    <property type="entry name" value="ATPase_P-typ_P_site"/>
</dbReference>
<dbReference type="InterPro" id="IPR036163">
    <property type="entry name" value="HMA_dom_sf"/>
</dbReference>
<evidence type="ECO:0000256" key="5">
    <source>
        <dbReference type="ARBA" id="ARBA00022741"/>
    </source>
</evidence>
<evidence type="ECO:0000256" key="8">
    <source>
        <dbReference type="ARBA" id="ARBA00022989"/>
    </source>
</evidence>
<dbReference type="Pfam" id="PF00702">
    <property type="entry name" value="Hydrolase"/>
    <property type="match status" value="1"/>
</dbReference>
<dbReference type="InterPro" id="IPR023299">
    <property type="entry name" value="ATPase_P-typ_cyto_dom_N"/>
</dbReference>
<keyword evidence="9 12" id="KW-0472">Membrane</keyword>
<dbReference type="InterPro" id="IPR044492">
    <property type="entry name" value="P_typ_ATPase_HD_dom"/>
</dbReference>
<dbReference type="InterPro" id="IPR023298">
    <property type="entry name" value="ATPase_P-typ_TM_dom_sf"/>
</dbReference>
<dbReference type="InterPro" id="IPR001757">
    <property type="entry name" value="P_typ_ATPase"/>
</dbReference>
<dbReference type="InterPro" id="IPR008250">
    <property type="entry name" value="ATPase_P-typ_transduc_dom_A_sf"/>
</dbReference>
<reference evidence="15 16" key="1">
    <citation type="submission" date="2016-12" db="EMBL/GenBank/DDBJ databases">
        <title>Genomic comparison of strains in the 'Actinomyces naeslundii' group.</title>
        <authorList>
            <person name="Mughal S.R."/>
            <person name="Do T."/>
            <person name="Gilbert S.C."/>
            <person name="Witherden E.A."/>
            <person name="Didelot X."/>
            <person name="Beighton D."/>
        </authorList>
    </citation>
    <scope>NUCLEOTIDE SEQUENCE [LARGE SCALE GENOMIC DNA]</scope>
    <source>
        <strain evidence="15 16">NCTC 10301</strain>
    </source>
</reference>
<dbReference type="GO" id="GO:0005524">
    <property type="term" value="F:ATP binding"/>
    <property type="evidence" value="ECO:0007669"/>
    <property type="project" value="UniProtKB-UniRule"/>
</dbReference>
<evidence type="ECO:0000256" key="1">
    <source>
        <dbReference type="ARBA" id="ARBA00004651"/>
    </source>
</evidence>
<dbReference type="SUPFAM" id="SSF81665">
    <property type="entry name" value="Calcium ATPase, transmembrane domain M"/>
    <property type="match status" value="1"/>
</dbReference>
<dbReference type="SUPFAM" id="SSF56784">
    <property type="entry name" value="HAD-like"/>
    <property type="match status" value="1"/>
</dbReference>
<keyword evidence="8 12" id="KW-1133">Transmembrane helix</keyword>
<feature type="compositionally biased region" description="Polar residues" evidence="13">
    <location>
        <begin position="94"/>
        <end position="103"/>
    </location>
</feature>
<evidence type="ECO:0000256" key="12">
    <source>
        <dbReference type="RuleBase" id="RU362081"/>
    </source>
</evidence>
<evidence type="ECO:0000313" key="15">
    <source>
        <dbReference type="EMBL" id="OMG36800.1"/>
    </source>
</evidence>
<dbReference type="GO" id="GO:0043682">
    <property type="term" value="F:P-type divalent copper transporter activity"/>
    <property type="evidence" value="ECO:0007669"/>
    <property type="project" value="TreeGrafter"/>
</dbReference>
<evidence type="ECO:0000256" key="11">
    <source>
        <dbReference type="ARBA" id="ARBA00074171"/>
    </source>
</evidence>
<dbReference type="SUPFAM" id="SSF55008">
    <property type="entry name" value="HMA, heavy metal-associated domain"/>
    <property type="match status" value="1"/>
</dbReference>
<dbReference type="Gene3D" id="3.40.1110.10">
    <property type="entry name" value="Calcium-transporting ATPase, cytoplasmic domain N"/>
    <property type="match status" value="1"/>
</dbReference>
<feature type="transmembrane region" description="Helical" evidence="12">
    <location>
        <begin position="230"/>
        <end position="251"/>
    </location>
</feature>
<dbReference type="InterPro" id="IPR023214">
    <property type="entry name" value="HAD_sf"/>
</dbReference>
<proteinExistence type="inferred from homology"/>
<dbReference type="FunFam" id="3.30.70.100:FF:000005">
    <property type="entry name" value="Copper-exporting P-type ATPase A"/>
    <property type="match status" value="1"/>
</dbReference>
<dbReference type="InterPro" id="IPR059000">
    <property type="entry name" value="ATPase_P-type_domA"/>
</dbReference>
<accession>A0A854DB10</accession>
<dbReference type="GO" id="GO:0016887">
    <property type="term" value="F:ATP hydrolysis activity"/>
    <property type="evidence" value="ECO:0007669"/>
    <property type="project" value="InterPro"/>
</dbReference>
<dbReference type="FunFam" id="2.70.150.10:FF:000002">
    <property type="entry name" value="Copper-transporting ATPase 1, putative"/>
    <property type="match status" value="1"/>
</dbReference>
<evidence type="ECO:0000256" key="7">
    <source>
        <dbReference type="ARBA" id="ARBA00022967"/>
    </source>
</evidence>
<evidence type="ECO:0000313" key="16">
    <source>
        <dbReference type="Proteomes" id="UP000187035"/>
    </source>
</evidence>
<feature type="transmembrane region" description="Helical" evidence="12">
    <location>
        <begin position="477"/>
        <end position="504"/>
    </location>
</feature>
<protein>
    <recommendedName>
        <fullName evidence="11">Cation-transporting P-type ATPase B</fullName>
    </recommendedName>
</protein>
<dbReference type="Pfam" id="PF00403">
    <property type="entry name" value="HMA"/>
    <property type="match status" value="1"/>
</dbReference>
<dbReference type="GO" id="GO:0055070">
    <property type="term" value="P:copper ion homeostasis"/>
    <property type="evidence" value="ECO:0007669"/>
    <property type="project" value="TreeGrafter"/>
</dbReference>
<dbReference type="RefSeq" id="WP_003781775.1">
    <property type="nucleotide sequence ID" value="NZ_CP066049.1"/>
</dbReference>
<feature type="region of interest" description="Disordered" evidence="13">
    <location>
        <begin position="79"/>
        <end position="155"/>
    </location>
</feature>
<dbReference type="InterPro" id="IPR036412">
    <property type="entry name" value="HAD-like_sf"/>
</dbReference>
<dbReference type="SUPFAM" id="SSF81653">
    <property type="entry name" value="Calcium ATPase, transduction domain A"/>
    <property type="match status" value="1"/>
</dbReference>
<dbReference type="Gene3D" id="3.30.70.100">
    <property type="match status" value="1"/>
</dbReference>
<evidence type="ECO:0000256" key="9">
    <source>
        <dbReference type="ARBA" id="ARBA00023136"/>
    </source>
</evidence>
<dbReference type="Gene3D" id="3.40.50.1000">
    <property type="entry name" value="HAD superfamily/HAD-like"/>
    <property type="match status" value="1"/>
</dbReference>
<keyword evidence="6 12" id="KW-0067">ATP-binding</keyword>
<dbReference type="GeneID" id="64256091"/>
<dbReference type="PROSITE" id="PS50846">
    <property type="entry name" value="HMA_2"/>
    <property type="match status" value="1"/>
</dbReference>